<evidence type="ECO:0000256" key="5">
    <source>
        <dbReference type="ARBA" id="ARBA00022833"/>
    </source>
</evidence>
<evidence type="ECO:0000313" key="16">
    <source>
        <dbReference type="Proteomes" id="UP000075903"/>
    </source>
</evidence>
<keyword evidence="16" id="KW-1185">Reference proteome</keyword>
<reference evidence="15" key="1">
    <citation type="submission" date="2020-05" db="UniProtKB">
        <authorList>
            <consortium name="EnsemblMetazoa"/>
        </authorList>
    </citation>
    <scope>IDENTIFICATION</scope>
    <source>
        <strain evidence="15">MAF</strain>
    </source>
</reference>
<keyword evidence="3" id="KW-0479">Metal-binding</keyword>
<feature type="region of interest" description="Disordered" evidence="13">
    <location>
        <begin position="138"/>
        <end position="158"/>
    </location>
</feature>
<dbReference type="SMART" id="SM00980">
    <property type="entry name" value="THAP"/>
    <property type="match status" value="1"/>
</dbReference>
<protein>
    <recommendedName>
        <fullName evidence="14">THAP-type domain-containing protein</fullName>
    </recommendedName>
</protein>
<keyword evidence="8 12" id="KW-0238">DNA-binding</keyword>
<dbReference type="PANTHER" id="PTHR46600:SF1">
    <property type="entry name" value="THAP DOMAIN-CONTAINING PROTEIN 1"/>
    <property type="match status" value="1"/>
</dbReference>
<dbReference type="EnsemblMetazoa" id="AMEM008320-RA">
    <property type="protein sequence ID" value="AMEM008320-PA"/>
    <property type="gene ID" value="AMEM008320"/>
</dbReference>
<dbReference type="InterPro" id="IPR038441">
    <property type="entry name" value="THAP_Znf_sf"/>
</dbReference>
<evidence type="ECO:0000313" key="15">
    <source>
        <dbReference type="EnsemblMetazoa" id="AMEM008320-PA"/>
    </source>
</evidence>
<evidence type="ECO:0000256" key="9">
    <source>
        <dbReference type="ARBA" id="ARBA00023163"/>
    </source>
</evidence>
<evidence type="ECO:0000256" key="2">
    <source>
        <dbReference type="ARBA" id="ARBA00006177"/>
    </source>
</evidence>
<comment type="similarity">
    <text evidence="2">Belongs to the THAP1 family.</text>
</comment>
<evidence type="ECO:0000259" key="14">
    <source>
        <dbReference type="PROSITE" id="PS50950"/>
    </source>
</evidence>
<evidence type="ECO:0000256" key="11">
    <source>
        <dbReference type="ARBA" id="ARBA00023306"/>
    </source>
</evidence>
<organism evidence="15 16">
    <name type="scientific">Anopheles merus</name>
    <name type="common">Mosquito</name>
    <dbReference type="NCBI Taxonomy" id="30066"/>
    <lineage>
        <taxon>Eukaryota</taxon>
        <taxon>Metazoa</taxon>
        <taxon>Ecdysozoa</taxon>
        <taxon>Arthropoda</taxon>
        <taxon>Hexapoda</taxon>
        <taxon>Insecta</taxon>
        <taxon>Pterygota</taxon>
        <taxon>Neoptera</taxon>
        <taxon>Endopterygota</taxon>
        <taxon>Diptera</taxon>
        <taxon>Nematocera</taxon>
        <taxon>Culicoidea</taxon>
        <taxon>Culicidae</taxon>
        <taxon>Anophelinae</taxon>
        <taxon>Anopheles</taxon>
    </lineage>
</organism>
<dbReference type="SUPFAM" id="SSF57716">
    <property type="entry name" value="Glucocorticoid receptor-like (DNA-binding domain)"/>
    <property type="match status" value="1"/>
</dbReference>
<comment type="subcellular location">
    <subcellularLocation>
        <location evidence="1">Nucleus</location>
        <location evidence="1">Nucleoplasm</location>
    </subcellularLocation>
</comment>
<evidence type="ECO:0000256" key="7">
    <source>
        <dbReference type="ARBA" id="ARBA00023054"/>
    </source>
</evidence>
<keyword evidence="4 12" id="KW-0863">Zinc-finger</keyword>
<evidence type="ECO:0000256" key="8">
    <source>
        <dbReference type="ARBA" id="ARBA00023125"/>
    </source>
</evidence>
<dbReference type="GO" id="GO:0008270">
    <property type="term" value="F:zinc ion binding"/>
    <property type="evidence" value="ECO:0007669"/>
    <property type="project" value="UniProtKB-KW"/>
</dbReference>
<feature type="compositionally biased region" description="Basic and acidic residues" evidence="13">
    <location>
        <begin position="138"/>
        <end position="153"/>
    </location>
</feature>
<keyword evidence="11" id="KW-0131">Cell cycle</keyword>
<dbReference type="Gene3D" id="6.20.210.20">
    <property type="entry name" value="THAP domain"/>
    <property type="match status" value="1"/>
</dbReference>
<dbReference type="Pfam" id="PF05485">
    <property type="entry name" value="THAP"/>
    <property type="match status" value="1"/>
</dbReference>
<evidence type="ECO:0000256" key="1">
    <source>
        <dbReference type="ARBA" id="ARBA00004642"/>
    </source>
</evidence>
<evidence type="ECO:0000256" key="4">
    <source>
        <dbReference type="ARBA" id="ARBA00022771"/>
    </source>
</evidence>
<keyword evidence="9" id="KW-0804">Transcription</keyword>
<dbReference type="AlphaFoldDB" id="A0A182V3P7"/>
<keyword evidence="5" id="KW-0862">Zinc</keyword>
<dbReference type="VEuPathDB" id="VectorBase:AMEM008320"/>
<dbReference type="Proteomes" id="UP000075903">
    <property type="component" value="Unassembled WGS sequence"/>
</dbReference>
<proteinExistence type="inferred from homology"/>
<evidence type="ECO:0000256" key="12">
    <source>
        <dbReference type="PROSITE-ProRule" id="PRU00309"/>
    </source>
</evidence>
<dbReference type="GO" id="GO:0005654">
    <property type="term" value="C:nucleoplasm"/>
    <property type="evidence" value="ECO:0007669"/>
    <property type="project" value="UniProtKB-SubCell"/>
</dbReference>
<feature type="domain" description="THAP-type" evidence="14">
    <location>
        <begin position="38"/>
        <end position="128"/>
    </location>
</feature>
<dbReference type="InterPro" id="IPR006612">
    <property type="entry name" value="THAP_Znf"/>
</dbReference>
<dbReference type="VEuPathDB" id="VectorBase:AMEM21_014267"/>
<evidence type="ECO:0000256" key="10">
    <source>
        <dbReference type="ARBA" id="ARBA00023242"/>
    </source>
</evidence>
<dbReference type="PANTHER" id="PTHR46600">
    <property type="entry name" value="THAP DOMAIN-CONTAINING"/>
    <property type="match status" value="1"/>
</dbReference>
<keyword evidence="6" id="KW-0805">Transcription regulation</keyword>
<evidence type="ECO:0000256" key="3">
    <source>
        <dbReference type="ARBA" id="ARBA00022723"/>
    </source>
</evidence>
<dbReference type="InterPro" id="IPR026516">
    <property type="entry name" value="THAP1/10"/>
</dbReference>
<sequence length="346" mass="39760">MPLERPRRNCSKQCLITSKNTYSVSVNVHIPHRSLVTMRNCYVYSCDRRHKGDPKRTMFNVPKDPEKFEEWRAALPLHRPLRLHDRVCEKHFKPEDIQRDWTYHIRGETRKLMRAKPVLLPDAVPCVFDFVKKVENKENRGRRKTAEPAKESPSEEGGLLVVVEGTGPQEDEPIGVRQTSTVVLFNDESLDAVIKQPAPLGEGMEEALVEAEPDAATKESIFEELYDNIYEVELPSTLWGVHREPDRRFAAFSRFEWCPSDDGGEAVKSVSLLVDCSLACRAWYRGRVVLERDISTKLVPWPDDEETSVRFNVLIELLDRLEKAATEKGSVDVEQVKQILENCFKD</sequence>
<keyword evidence="10" id="KW-0539">Nucleus</keyword>
<dbReference type="SMART" id="SM00692">
    <property type="entry name" value="DM3"/>
    <property type="match status" value="1"/>
</dbReference>
<dbReference type="GO" id="GO:0043565">
    <property type="term" value="F:sequence-specific DNA binding"/>
    <property type="evidence" value="ECO:0007669"/>
    <property type="project" value="InterPro"/>
</dbReference>
<evidence type="ECO:0000256" key="13">
    <source>
        <dbReference type="SAM" id="MobiDB-lite"/>
    </source>
</evidence>
<dbReference type="PROSITE" id="PS50950">
    <property type="entry name" value="ZF_THAP"/>
    <property type="match status" value="1"/>
</dbReference>
<accession>A0A182V3P7</accession>
<name>A0A182V3P7_ANOME</name>
<keyword evidence="7" id="KW-0175">Coiled coil</keyword>
<evidence type="ECO:0000256" key="6">
    <source>
        <dbReference type="ARBA" id="ARBA00023015"/>
    </source>
</evidence>